<accession>A0ACC0MU78</accession>
<name>A0ACC0MU78_RHOML</name>
<gene>
    <name evidence="1" type="ORF">RHMOL_Rhmol08G0299400</name>
</gene>
<reference evidence="1" key="1">
    <citation type="submission" date="2022-02" db="EMBL/GenBank/DDBJ databases">
        <title>Plant Genome Project.</title>
        <authorList>
            <person name="Zhang R.-G."/>
        </authorList>
    </citation>
    <scope>NUCLEOTIDE SEQUENCE</scope>
    <source>
        <strain evidence="1">AT1</strain>
    </source>
</reference>
<evidence type="ECO:0000313" key="1">
    <source>
        <dbReference type="EMBL" id="KAI8544470.1"/>
    </source>
</evidence>
<comment type="caution">
    <text evidence="1">The sequence shown here is derived from an EMBL/GenBank/DDBJ whole genome shotgun (WGS) entry which is preliminary data.</text>
</comment>
<dbReference type="EMBL" id="CM046395">
    <property type="protein sequence ID" value="KAI8544470.1"/>
    <property type="molecule type" value="Genomic_DNA"/>
</dbReference>
<evidence type="ECO:0000313" key="2">
    <source>
        <dbReference type="Proteomes" id="UP001062846"/>
    </source>
</evidence>
<protein>
    <submittedName>
        <fullName evidence="1">Uncharacterized protein</fullName>
    </submittedName>
</protein>
<sequence length="107" mass="12012">MSVGAGGIRPCSLAFGADQLDQRNDPNNENNSNRVLEKFFSWYFAATAVSVVIAFTRIVYVQDHARWKVGFVVPAVLMFLSALLFFLASPFYIKQKATRELVLALHK</sequence>
<proteinExistence type="predicted"/>
<dbReference type="Proteomes" id="UP001062846">
    <property type="component" value="Chromosome 8"/>
</dbReference>
<keyword evidence="2" id="KW-1185">Reference proteome</keyword>
<organism evidence="1 2">
    <name type="scientific">Rhododendron molle</name>
    <name type="common">Chinese azalea</name>
    <name type="synonym">Azalea mollis</name>
    <dbReference type="NCBI Taxonomy" id="49168"/>
    <lineage>
        <taxon>Eukaryota</taxon>
        <taxon>Viridiplantae</taxon>
        <taxon>Streptophyta</taxon>
        <taxon>Embryophyta</taxon>
        <taxon>Tracheophyta</taxon>
        <taxon>Spermatophyta</taxon>
        <taxon>Magnoliopsida</taxon>
        <taxon>eudicotyledons</taxon>
        <taxon>Gunneridae</taxon>
        <taxon>Pentapetalae</taxon>
        <taxon>asterids</taxon>
        <taxon>Ericales</taxon>
        <taxon>Ericaceae</taxon>
        <taxon>Ericoideae</taxon>
        <taxon>Rhodoreae</taxon>
        <taxon>Rhododendron</taxon>
    </lineage>
</organism>